<keyword evidence="3" id="KW-1185">Reference proteome</keyword>
<dbReference type="Pfam" id="PF09722">
    <property type="entry name" value="Xre_MbcA_ParS_C"/>
    <property type="match status" value="1"/>
</dbReference>
<dbReference type="RefSeq" id="WP_114485000.1">
    <property type="nucleotide sequence ID" value="NZ_CBCSHM010000005.1"/>
</dbReference>
<organism evidence="2 3">
    <name type="scientific">Vreelandella rituensis</name>
    <dbReference type="NCBI Taxonomy" id="2282306"/>
    <lineage>
        <taxon>Bacteria</taxon>
        <taxon>Pseudomonadati</taxon>
        <taxon>Pseudomonadota</taxon>
        <taxon>Gammaproteobacteria</taxon>
        <taxon>Oceanospirillales</taxon>
        <taxon>Halomonadaceae</taxon>
        <taxon>Vreelandella</taxon>
    </lineage>
</organism>
<evidence type="ECO:0000313" key="3">
    <source>
        <dbReference type="Proteomes" id="UP000253204"/>
    </source>
</evidence>
<evidence type="ECO:0000313" key="2">
    <source>
        <dbReference type="EMBL" id="RCV93672.1"/>
    </source>
</evidence>
<protein>
    <submittedName>
        <fullName evidence="2">DUF2384 domain-containing protein</fullName>
    </submittedName>
</protein>
<reference evidence="2 3" key="1">
    <citation type="submission" date="2018-07" db="EMBL/GenBank/DDBJ databases">
        <title>Halomonas rutogse sp. nov., isolated from Lake TangqianCo on Tibetan Plateau.</title>
        <authorList>
            <person name="Lu H."/>
            <person name="Xing P."/>
            <person name="Wu Q."/>
        </authorList>
    </citation>
    <scope>NUCLEOTIDE SEQUENCE [LARGE SCALE GENOMIC DNA]</scope>
    <source>
        <strain evidence="2 3">TQ8S</strain>
    </source>
</reference>
<evidence type="ECO:0000259" key="1">
    <source>
        <dbReference type="Pfam" id="PF09722"/>
    </source>
</evidence>
<feature type="domain" description="Antitoxin Xre/MbcA/ParS-like toxin-binding" evidence="1">
    <location>
        <begin position="101"/>
        <end position="150"/>
    </location>
</feature>
<comment type="caution">
    <text evidence="2">The sequence shown here is derived from an EMBL/GenBank/DDBJ whole genome shotgun (WGS) entry which is preliminary data.</text>
</comment>
<sequence>MAQKGIARQQDERGAMEASFWLFTHSLMELSGAARQKRLQEGLSASLFLAVAATFQLNDNQVAILINASTPRFGRRSGDREKRERRVAERLGRIAALSHFALAVFEDERAATDWLSRPNESLGGQVPVMLCETHEGSREVRRVLHAMEWGGVA</sequence>
<dbReference type="InterPro" id="IPR024467">
    <property type="entry name" value="Xre/MbcA/ParS-like_toxin-bd"/>
</dbReference>
<dbReference type="OrthoDB" id="5824177at2"/>
<accession>A0A368UBG0</accession>
<dbReference type="AlphaFoldDB" id="A0A368UBG0"/>
<gene>
    <name evidence="2" type="ORF">DU506_00515</name>
</gene>
<dbReference type="InterPro" id="IPR011979">
    <property type="entry name" value="Antitox_Xre"/>
</dbReference>
<proteinExistence type="predicted"/>
<dbReference type="Proteomes" id="UP000253204">
    <property type="component" value="Unassembled WGS sequence"/>
</dbReference>
<dbReference type="NCBIfam" id="TIGR02293">
    <property type="entry name" value="TAS_TIGR02293"/>
    <property type="match status" value="1"/>
</dbReference>
<name>A0A368UBG0_9GAMM</name>
<dbReference type="EMBL" id="QPIJ01000001">
    <property type="protein sequence ID" value="RCV93672.1"/>
    <property type="molecule type" value="Genomic_DNA"/>
</dbReference>